<dbReference type="AlphaFoldDB" id="A0AA38UV53"/>
<proteinExistence type="predicted"/>
<protein>
    <submittedName>
        <fullName evidence="1">Uncharacterized protein</fullName>
    </submittedName>
</protein>
<accession>A0AA38UV53</accession>
<gene>
    <name evidence="1" type="ORF">F5890DRAFT_596523</name>
</gene>
<dbReference type="EMBL" id="MU801914">
    <property type="protein sequence ID" value="KAJ3988027.1"/>
    <property type="molecule type" value="Genomic_DNA"/>
</dbReference>
<dbReference type="Proteomes" id="UP001163850">
    <property type="component" value="Unassembled WGS sequence"/>
</dbReference>
<name>A0AA38UV53_9AGAR</name>
<organism evidence="1 2">
    <name type="scientific">Lentinula detonsa</name>
    <dbReference type="NCBI Taxonomy" id="2804962"/>
    <lineage>
        <taxon>Eukaryota</taxon>
        <taxon>Fungi</taxon>
        <taxon>Dikarya</taxon>
        <taxon>Basidiomycota</taxon>
        <taxon>Agaricomycotina</taxon>
        <taxon>Agaricomycetes</taxon>
        <taxon>Agaricomycetidae</taxon>
        <taxon>Agaricales</taxon>
        <taxon>Marasmiineae</taxon>
        <taxon>Omphalotaceae</taxon>
        <taxon>Lentinula</taxon>
    </lineage>
</organism>
<comment type="caution">
    <text evidence="1">The sequence shown here is derived from an EMBL/GenBank/DDBJ whole genome shotgun (WGS) entry which is preliminary data.</text>
</comment>
<evidence type="ECO:0000313" key="1">
    <source>
        <dbReference type="EMBL" id="KAJ3988027.1"/>
    </source>
</evidence>
<evidence type="ECO:0000313" key="2">
    <source>
        <dbReference type="Proteomes" id="UP001163850"/>
    </source>
</evidence>
<sequence length="178" mass="20263">MQDTHSRAMGSLQVEYISVELLQCLTHTQSHLHIRLLSSFHQASLNICFSRSRIVACTFLKSPFFTTGSIRRFAGQLAAPAAFLCVRVSMMVESFEILFVWIGLETTASLNKRNISDSLKDVSMEESRLLYLSWWSVTKLKGWELVTSHQVVVFPLTISPAQILTFFVVDIFTNYMCN</sequence>
<reference evidence="1" key="1">
    <citation type="submission" date="2022-08" db="EMBL/GenBank/DDBJ databases">
        <authorList>
            <consortium name="DOE Joint Genome Institute"/>
            <person name="Min B."/>
            <person name="Riley R."/>
            <person name="Sierra-Patev S."/>
            <person name="Naranjo-Ortiz M."/>
            <person name="Looney B."/>
            <person name="Konkel Z."/>
            <person name="Slot J.C."/>
            <person name="Sakamoto Y."/>
            <person name="Steenwyk J.L."/>
            <person name="Rokas A."/>
            <person name="Carro J."/>
            <person name="Camarero S."/>
            <person name="Ferreira P."/>
            <person name="Molpeceres G."/>
            <person name="Ruiz-Duenas F.J."/>
            <person name="Serrano A."/>
            <person name="Henrissat B."/>
            <person name="Drula E."/>
            <person name="Hughes K.W."/>
            <person name="Mata J.L."/>
            <person name="Ishikawa N.K."/>
            <person name="Vargas-Isla R."/>
            <person name="Ushijima S."/>
            <person name="Smith C.A."/>
            <person name="Ahrendt S."/>
            <person name="Andreopoulos W."/>
            <person name="He G."/>
            <person name="Labutti K."/>
            <person name="Lipzen A."/>
            <person name="Ng V."/>
            <person name="Sandor L."/>
            <person name="Barry K."/>
            <person name="Martinez A.T."/>
            <person name="Xiao Y."/>
            <person name="Gibbons J.G."/>
            <person name="Terashima K."/>
            <person name="Hibbett D.S."/>
            <person name="Grigoriev I.V."/>
        </authorList>
    </citation>
    <scope>NUCLEOTIDE SEQUENCE</scope>
    <source>
        <strain evidence="1">TFB7829</strain>
    </source>
</reference>